<protein>
    <submittedName>
        <fullName evidence="1">Uncharacterized protein</fullName>
    </submittedName>
</protein>
<gene>
    <name evidence="1" type="ORF">BDP55DRAFT_658786</name>
</gene>
<dbReference type="Proteomes" id="UP001224890">
    <property type="component" value="Unassembled WGS sequence"/>
</dbReference>
<dbReference type="RefSeq" id="XP_060431282.1">
    <property type="nucleotide sequence ID" value="XM_060574503.1"/>
</dbReference>
<evidence type="ECO:0000313" key="1">
    <source>
        <dbReference type="EMBL" id="KAK1687587.1"/>
    </source>
</evidence>
<organism evidence="1 2">
    <name type="scientific">Colletotrichum godetiae</name>
    <dbReference type="NCBI Taxonomy" id="1209918"/>
    <lineage>
        <taxon>Eukaryota</taxon>
        <taxon>Fungi</taxon>
        <taxon>Dikarya</taxon>
        <taxon>Ascomycota</taxon>
        <taxon>Pezizomycotina</taxon>
        <taxon>Sordariomycetes</taxon>
        <taxon>Hypocreomycetidae</taxon>
        <taxon>Glomerellales</taxon>
        <taxon>Glomerellaceae</taxon>
        <taxon>Colletotrichum</taxon>
        <taxon>Colletotrichum acutatum species complex</taxon>
    </lineage>
</organism>
<dbReference type="GeneID" id="85459029"/>
<dbReference type="AlphaFoldDB" id="A0AAJ0AQ30"/>
<sequence length="66" mass="7530">MKGDVIVLGRLEEPDTETLRQLVLRIHTSLVQTAHTREEPRHNTIFATELMAIIDPPLSRKRTARG</sequence>
<proteinExistence type="predicted"/>
<evidence type="ECO:0000313" key="2">
    <source>
        <dbReference type="Proteomes" id="UP001224890"/>
    </source>
</evidence>
<name>A0AAJ0AQ30_9PEZI</name>
<accession>A0AAJ0AQ30</accession>
<comment type="caution">
    <text evidence="1">The sequence shown here is derived from an EMBL/GenBank/DDBJ whole genome shotgun (WGS) entry which is preliminary data.</text>
</comment>
<keyword evidence="2" id="KW-1185">Reference proteome</keyword>
<reference evidence="1" key="1">
    <citation type="submission" date="2021-06" db="EMBL/GenBank/DDBJ databases">
        <title>Comparative genomics, transcriptomics and evolutionary studies reveal genomic signatures of adaptation to plant cell wall in hemibiotrophic fungi.</title>
        <authorList>
            <consortium name="DOE Joint Genome Institute"/>
            <person name="Baroncelli R."/>
            <person name="Diaz J.F."/>
            <person name="Benocci T."/>
            <person name="Peng M."/>
            <person name="Battaglia E."/>
            <person name="Haridas S."/>
            <person name="Andreopoulos W."/>
            <person name="Labutti K."/>
            <person name="Pangilinan J."/>
            <person name="Floch G.L."/>
            <person name="Makela M.R."/>
            <person name="Henrissat B."/>
            <person name="Grigoriev I.V."/>
            <person name="Crouch J.A."/>
            <person name="De Vries R.P."/>
            <person name="Sukno S.A."/>
            <person name="Thon M.R."/>
        </authorList>
    </citation>
    <scope>NUCLEOTIDE SEQUENCE</scope>
    <source>
        <strain evidence="1">CBS 193.32</strain>
    </source>
</reference>
<dbReference type="EMBL" id="JAHMHR010000014">
    <property type="protein sequence ID" value="KAK1687587.1"/>
    <property type="molecule type" value="Genomic_DNA"/>
</dbReference>